<comment type="caution">
    <text evidence="2">The sequence shown here is derived from an EMBL/GenBank/DDBJ whole genome shotgun (WGS) entry which is preliminary data.</text>
</comment>
<dbReference type="InterPro" id="IPR019887">
    <property type="entry name" value="Tscrpt_reg_AsnC/Lrp_C"/>
</dbReference>
<gene>
    <name evidence="2" type="ORF">H9838_01355</name>
</gene>
<dbReference type="EMBL" id="DXDU01000017">
    <property type="protein sequence ID" value="HIY25804.1"/>
    <property type="molecule type" value="Genomic_DNA"/>
</dbReference>
<dbReference type="InterPro" id="IPR036390">
    <property type="entry name" value="WH_DNA-bd_sf"/>
</dbReference>
<dbReference type="Gene3D" id="3.30.70.920">
    <property type="match status" value="1"/>
</dbReference>
<reference evidence="2" key="2">
    <citation type="submission" date="2021-04" db="EMBL/GenBank/DDBJ databases">
        <authorList>
            <person name="Gilroy R."/>
        </authorList>
    </citation>
    <scope>NUCLEOTIDE SEQUENCE</scope>
    <source>
        <strain evidence="2">1282</strain>
    </source>
</reference>
<name>A0A9D1YC55_9FIRM</name>
<dbReference type="AlphaFoldDB" id="A0A9D1YC55"/>
<reference evidence="2" key="1">
    <citation type="journal article" date="2021" name="PeerJ">
        <title>Extensive microbial diversity within the chicken gut microbiome revealed by metagenomics and culture.</title>
        <authorList>
            <person name="Gilroy R."/>
            <person name="Ravi A."/>
            <person name="Getino M."/>
            <person name="Pursley I."/>
            <person name="Horton D.L."/>
            <person name="Alikhan N.F."/>
            <person name="Baker D."/>
            <person name="Gharbi K."/>
            <person name="Hall N."/>
            <person name="Watson M."/>
            <person name="Adriaenssens E.M."/>
            <person name="Foster-Nyarko E."/>
            <person name="Jarju S."/>
            <person name="Secka A."/>
            <person name="Antonio M."/>
            <person name="Oren A."/>
            <person name="Chaudhuri R.R."/>
            <person name="La Ragione R."/>
            <person name="Hildebrand F."/>
            <person name="Pallen M.J."/>
        </authorList>
    </citation>
    <scope>NUCLEOTIDE SEQUENCE</scope>
    <source>
        <strain evidence="2">1282</strain>
    </source>
</reference>
<dbReference type="SMART" id="SM00344">
    <property type="entry name" value="HTH_ASNC"/>
    <property type="match status" value="1"/>
</dbReference>
<dbReference type="Gene3D" id="1.10.10.10">
    <property type="entry name" value="Winged helix-like DNA-binding domain superfamily/Winged helix DNA-binding domain"/>
    <property type="match status" value="1"/>
</dbReference>
<evidence type="ECO:0000259" key="1">
    <source>
        <dbReference type="Pfam" id="PF01037"/>
    </source>
</evidence>
<evidence type="ECO:0000313" key="3">
    <source>
        <dbReference type="Proteomes" id="UP000823915"/>
    </source>
</evidence>
<accession>A0A9D1YC55</accession>
<proteinExistence type="predicted"/>
<dbReference type="SUPFAM" id="SSF54909">
    <property type="entry name" value="Dimeric alpha+beta barrel"/>
    <property type="match status" value="1"/>
</dbReference>
<protein>
    <submittedName>
        <fullName evidence="2">Lrp/AsnC family transcriptional regulator</fullName>
    </submittedName>
</protein>
<dbReference type="SUPFAM" id="SSF46785">
    <property type="entry name" value="Winged helix' DNA-binding domain"/>
    <property type="match status" value="1"/>
</dbReference>
<feature type="domain" description="Transcription regulator AsnC/Lrp ligand binding" evidence="1">
    <location>
        <begin position="64"/>
        <end position="136"/>
    </location>
</feature>
<dbReference type="PANTHER" id="PTHR43413">
    <property type="entry name" value="TRANSCRIPTIONAL REGULATOR, ASNC FAMILY"/>
    <property type="match status" value="1"/>
</dbReference>
<organism evidence="2 3">
    <name type="scientific">Candidatus Acutalibacter pullistercoris</name>
    <dbReference type="NCBI Taxonomy" id="2838418"/>
    <lineage>
        <taxon>Bacteria</taxon>
        <taxon>Bacillati</taxon>
        <taxon>Bacillota</taxon>
        <taxon>Clostridia</taxon>
        <taxon>Eubacteriales</taxon>
        <taxon>Acutalibacteraceae</taxon>
        <taxon>Acutalibacter</taxon>
    </lineage>
</organism>
<dbReference type="InterPro" id="IPR050684">
    <property type="entry name" value="HTH-Siroheme_Decarb"/>
</dbReference>
<dbReference type="PANTHER" id="PTHR43413:SF7">
    <property type="entry name" value="HTH-TYPE TRANSCRIPTIONAL REGULATOR PTR2"/>
    <property type="match status" value="1"/>
</dbReference>
<dbReference type="InterPro" id="IPR011008">
    <property type="entry name" value="Dimeric_a/b-barrel"/>
</dbReference>
<evidence type="ECO:0000313" key="2">
    <source>
        <dbReference type="EMBL" id="HIY25804.1"/>
    </source>
</evidence>
<sequence length="162" mass="17896">MEQVLELLQDNAKLTTAQLAVMLGEKEEDVAAAIKQYEKDGVLKGYHALVNWERTDIHRATALIELRVTPKKDTGFDEIAGRVMNFPEVESVYLMSGGYDLAVTVTGKTMSDIAMFVAKRLATIDGVLSTATHFVLTKYKDGGVIFASDYEEIDERGSNLCD</sequence>
<dbReference type="Pfam" id="PF01037">
    <property type="entry name" value="AsnC_trans_reg"/>
    <property type="match status" value="1"/>
</dbReference>
<dbReference type="Proteomes" id="UP000823915">
    <property type="component" value="Unassembled WGS sequence"/>
</dbReference>
<dbReference type="InterPro" id="IPR036388">
    <property type="entry name" value="WH-like_DNA-bd_sf"/>
</dbReference>
<dbReference type="InterPro" id="IPR019888">
    <property type="entry name" value="Tscrpt_reg_AsnC-like"/>
</dbReference>